<feature type="non-terminal residue" evidence="6">
    <location>
        <position position="552"/>
    </location>
</feature>
<proteinExistence type="inferred from homology"/>
<dbReference type="SUPFAM" id="SSF53850">
    <property type="entry name" value="Periplasmic binding protein-like II"/>
    <property type="match status" value="1"/>
</dbReference>
<evidence type="ECO:0000259" key="5">
    <source>
        <dbReference type="Pfam" id="PF00496"/>
    </source>
</evidence>
<dbReference type="GO" id="GO:0043190">
    <property type="term" value="C:ATP-binding cassette (ABC) transporter complex"/>
    <property type="evidence" value="ECO:0007669"/>
    <property type="project" value="InterPro"/>
</dbReference>
<feature type="chain" id="PRO_5029835571" evidence="4">
    <location>
        <begin position="41"/>
        <end position="552"/>
    </location>
</feature>
<dbReference type="EMBL" id="SIOP01000001">
    <property type="protein sequence ID" value="TAY55617.1"/>
    <property type="molecule type" value="Genomic_DNA"/>
</dbReference>
<evidence type="ECO:0000313" key="6">
    <source>
        <dbReference type="EMBL" id="TAY55617.1"/>
    </source>
</evidence>
<comment type="subcellular location">
    <subcellularLocation>
        <location evidence="1">Periplasm</location>
    </subcellularLocation>
</comment>
<dbReference type="RefSeq" id="WP_130718935.1">
    <property type="nucleotide sequence ID" value="NZ_SIOP01000001.1"/>
</dbReference>
<dbReference type="CDD" id="cd00995">
    <property type="entry name" value="PBP2_NikA_DppA_OppA_like"/>
    <property type="match status" value="1"/>
</dbReference>
<comment type="caution">
    <text evidence="6">The sequence shown here is derived from an EMBL/GenBank/DDBJ whole genome shotgun (WGS) entry which is preliminary data.</text>
</comment>
<accession>A0A7M3E3V1</accession>
<evidence type="ECO:0000256" key="4">
    <source>
        <dbReference type="SAM" id="SignalP"/>
    </source>
</evidence>
<dbReference type="Gene3D" id="3.40.190.10">
    <property type="entry name" value="Periplasmic binding protein-like II"/>
    <property type="match status" value="1"/>
</dbReference>
<gene>
    <name evidence="6" type="ORF">ELH90_24060</name>
</gene>
<name>A0A7M3E3V1_RHILE</name>
<dbReference type="PANTHER" id="PTHR30290:SF38">
    <property type="entry name" value="D,D-DIPEPTIDE-BINDING PERIPLASMIC PROTEIN DDPA-RELATED"/>
    <property type="match status" value="1"/>
</dbReference>
<dbReference type="Pfam" id="PF00496">
    <property type="entry name" value="SBP_bac_5"/>
    <property type="match status" value="1"/>
</dbReference>
<dbReference type="GO" id="GO:0030288">
    <property type="term" value="C:outer membrane-bounded periplasmic space"/>
    <property type="evidence" value="ECO:0007669"/>
    <property type="project" value="UniProtKB-ARBA"/>
</dbReference>
<evidence type="ECO:0000256" key="1">
    <source>
        <dbReference type="ARBA" id="ARBA00004418"/>
    </source>
</evidence>
<dbReference type="Proteomes" id="UP000292974">
    <property type="component" value="Unassembled WGS sequence"/>
</dbReference>
<comment type="similarity">
    <text evidence="2">Belongs to the bacterial solute-binding protein 5 family.</text>
</comment>
<dbReference type="InterPro" id="IPR039424">
    <property type="entry name" value="SBP_5"/>
</dbReference>
<reference evidence="6 7" key="1">
    <citation type="submission" date="2019-02" db="EMBL/GenBank/DDBJ databases">
        <title>The genomic architecture of introgression among sibling species of bacteria.</title>
        <authorList>
            <person name="Cavassim M.I.A."/>
            <person name="Moeskjaer S."/>
            <person name="Moslemi C."/>
            <person name="Fields B."/>
            <person name="Bachmann A."/>
            <person name="Vilhjalmsson B."/>
            <person name="Schierup M.H."/>
            <person name="Young J.P.W."/>
            <person name="Andersen S.U."/>
        </authorList>
    </citation>
    <scope>NUCLEOTIDE SEQUENCE [LARGE SCALE GENOMIC DNA]</scope>
    <source>
        <strain evidence="6 7">SM135B</strain>
    </source>
</reference>
<evidence type="ECO:0000256" key="3">
    <source>
        <dbReference type="ARBA" id="ARBA00022729"/>
    </source>
</evidence>
<organism evidence="6 7">
    <name type="scientific">Rhizobium leguminosarum</name>
    <dbReference type="NCBI Taxonomy" id="384"/>
    <lineage>
        <taxon>Bacteria</taxon>
        <taxon>Pseudomonadati</taxon>
        <taxon>Pseudomonadota</taxon>
        <taxon>Alphaproteobacteria</taxon>
        <taxon>Hyphomicrobiales</taxon>
        <taxon>Rhizobiaceae</taxon>
        <taxon>Rhizobium/Agrobacterium group</taxon>
        <taxon>Rhizobium</taxon>
    </lineage>
</organism>
<dbReference type="InterPro" id="IPR000914">
    <property type="entry name" value="SBP_5_dom"/>
</dbReference>
<dbReference type="PROSITE" id="PS01040">
    <property type="entry name" value="SBP_BACTERIAL_5"/>
    <property type="match status" value="1"/>
</dbReference>
<dbReference type="AlphaFoldDB" id="A0A7M3E3V1"/>
<feature type="domain" description="Solute-binding protein family 5" evidence="5">
    <location>
        <begin position="95"/>
        <end position="451"/>
    </location>
</feature>
<evidence type="ECO:0000313" key="7">
    <source>
        <dbReference type="Proteomes" id="UP000292974"/>
    </source>
</evidence>
<dbReference type="PANTHER" id="PTHR30290">
    <property type="entry name" value="PERIPLASMIC BINDING COMPONENT OF ABC TRANSPORTER"/>
    <property type="match status" value="1"/>
</dbReference>
<evidence type="ECO:0000256" key="2">
    <source>
        <dbReference type="ARBA" id="ARBA00005695"/>
    </source>
</evidence>
<keyword evidence="3 4" id="KW-0732">Signal</keyword>
<dbReference type="GO" id="GO:1904680">
    <property type="term" value="F:peptide transmembrane transporter activity"/>
    <property type="evidence" value="ECO:0007669"/>
    <property type="project" value="TreeGrafter"/>
</dbReference>
<dbReference type="GO" id="GO:0015833">
    <property type="term" value="P:peptide transport"/>
    <property type="evidence" value="ECO:0007669"/>
    <property type="project" value="TreeGrafter"/>
</dbReference>
<protein>
    <submittedName>
        <fullName evidence="6">ABC transporter substrate-binding protein</fullName>
    </submittedName>
</protein>
<dbReference type="InterPro" id="IPR023765">
    <property type="entry name" value="SBP_5_CS"/>
</dbReference>
<dbReference type="InterPro" id="IPR030678">
    <property type="entry name" value="Peptide/Ni-bd"/>
</dbReference>
<dbReference type="PIRSF" id="PIRSF002741">
    <property type="entry name" value="MppA"/>
    <property type="match status" value="1"/>
</dbReference>
<sequence>MLSDNRSRRLQSLFMRGAAALLLSLTMAAPMMLAASYAIAQTEKPVSGGTMTIINGSDIKSWDPAITAGTYPGGPMDVLDAVYGFIVYVNDKGVVTGGMAESLTSTDAVTWTLKLRKDMKFTDGALYDAEAVKYNWDRAADPATLSPAQPFISSWNKAITVVDPQTLTIKLSSPNANFAAQIAELCPFIASPAALKAAKEKTDIKPVGAGAFTLTEWNQGISMTMARNPGYWDQPRPYLDTIKFAIIPETNSRIATVVQGGATMMAGYPYQFGSNATAPGVATREIPIRGINRAYLNQAKGIFTDVRAREAFYSAIDRARLMQAFTQMPGYKAPSNYFGENSPYFDSASSLPAYDPKKAQELFDALKADGKPFSIKIVTYTNSDLKRLAAYIQQVLTGYEGASAEIVEVDQASLIQRCKTQLDFDICVEGGVLVSNGAEPNISNLLSSGGAFNWGQYKSAEMDAALKEASSTLDPAAVKAAYVKVQKLVATEMPLYIFGEQTRSLLLRDNTGGVVPSNGGILQKQFLYVCTDACQKWRAPDHDAQARPEDPG</sequence>
<feature type="signal peptide" evidence="4">
    <location>
        <begin position="1"/>
        <end position="40"/>
    </location>
</feature>
<dbReference type="Gene3D" id="3.10.105.10">
    <property type="entry name" value="Dipeptide-binding Protein, Domain 3"/>
    <property type="match status" value="1"/>
</dbReference>